<evidence type="ECO:0000313" key="2">
    <source>
        <dbReference type="Proteomes" id="UP000295198"/>
    </source>
</evidence>
<dbReference type="RefSeq" id="WP_134720978.1">
    <property type="nucleotide sequence ID" value="NZ_SDKM01000071.1"/>
</dbReference>
<dbReference type="EMBL" id="SDKM01000071">
    <property type="protein sequence ID" value="RYP81284.1"/>
    <property type="molecule type" value="Genomic_DNA"/>
</dbReference>
<dbReference type="Proteomes" id="UP000295198">
    <property type="component" value="Unassembled WGS sequence"/>
</dbReference>
<gene>
    <name evidence="1" type="ORF">EKO23_23810</name>
</gene>
<accession>A0A4Q4Z373</accession>
<keyword evidence="2" id="KW-1185">Reference proteome</keyword>
<sequence length="77" mass="8349">MIVQISPGEGSAHDALLAGLSSGAVYRRDEVFVWLAEWDEVNVTEIGSASMYPAFADPIPIWQVSATFASPTRPGRR</sequence>
<proteinExistence type="predicted"/>
<dbReference type="AlphaFoldDB" id="A0A4Q4Z373"/>
<reference evidence="1 2" key="1">
    <citation type="submission" date="2019-01" db="EMBL/GenBank/DDBJ databases">
        <title>Nocardioides guangzhouensis sp. nov., an actinobacterium isolated from soil.</title>
        <authorList>
            <person name="Fu Y."/>
            <person name="Cai Y."/>
            <person name="Lin Z."/>
            <person name="Chen P."/>
        </authorList>
    </citation>
    <scope>NUCLEOTIDE SEQUENCE [LARGE SCALE GENOMIC DNA]</scope>
    <source>
        <strain evidence="1 2">130</strain>
    </source>
</reference>
<protein>
    <submittedName>
        <fullName evidence="1">Uncharacterized protein</fullName>
    </submittedName>
</protein>
<organism evidence="1 2">
    <name type="scientific">Nocardioides guangzhouensis</name>
    <dbReference type="NCBI Taxonomy" id="2497878"/>
    <lineage>
        <taxon>Bacteria</taxon>
        <taxon>Bacillati</taxon>
        <taxon>Actinomycetota</taxon>
        <taxon>Actinomycetes</taxon>
        <taxon>Propionibacteriales</taxon>
        <taxon>Nocardioidaceae</taxon>
        <taxon>Nocardioides</taxon>
    </lineage>
</organism>
<comment type="caution">
    <text evidence="1">The sequence shown here is derived from an EMBL/GenBank/DDBJ whole genome shotgun (WGS) entry which is preliminary data.</text>
</comment>
<evidence type="ECO:0000313" key="1">
    <source>
        <dbReference type="EMBL" id="RYP81284.1"/>
    </source>
</evidence>
<name>A0A4Q4Z373_9ACTN</name>